<organism evidence="1 2">
    <name type="scientific">Suillus discolor</name>
    <dbReference type="NCBI Taxonomy" id="1912936"/>
    <lineage>
        <taxon>Eukaryota</taxon>
        <taxon>Fungi</taxon>
        <taxon>Dikarya</taxon>
        <taxon>Basidiomycota</taxon>
        <taxon>Agaricomycotina</taxon>
        <taxon>Agaricomycetes</taxon>
        <taxon>Agaricomycetidae</taxon>
        <taxon>Boletales</taxon>
        <taxon>Suillineae</taxon>
        <taxon>Suillaceae</taxon>
        <taxon>Suillus</taxon>
    </lineage>
</organism>
<evidence type="ECO:0000313" key="1">
    <source>
        <dbReference type="EMBL" id="KAG2094046.1"/>
    </source>
</evidence>
<sequence>METAKAFQIRLNRELQQNCLHYCQEHDVLRSLIQQQNCSIKFQVTKSKTQMGSDMEIDLPIISNGTYGCTDTIMADREVSTATMLVHLTAYATGNRAHTESCENYCTKRIKLIRGLQKTADKYLRRHFKTDDLRTEQLRKHVNTALRAATLGFDIHGMIPLKVQQFRWGDETIVQTTNEYIIPPAVAQGIVNCVAKGLRSLRNALSANPKSIELIVDAGELVYPTTMPGGFDATLFRLQMAMNHLRWRECNGKHLLLDFVTNYDNNCISITSTNEMKRLCKVWKVLDDGRKGEKQLYKPGYCRYPMPGQQVPRQVAASWLKPV</sequence>
<evidence type="ECO:0000313" key="2">
    <source>
        <dbReference type="Proteomes" id="UP000823399"/>
    </source>
</evidence>
<protein>
    <submittedName>
        <fullName evidence="1">Uncharacterized protein</fullName>
    </submittedName>
</protein>
<accession>A0A9P7JNY1</accession>
<dbReference type="AlphaFoldDB" id="A0A9P7JNY1"/>
<dbReference type="GeneID" id="64696507"/>
<dbReference type="Proteomes" id="UP000823399">
    <property type="component" value="Unassembled WGS sequence"/>
</dbReference>
<dbReference type="EMBL" id="JABBWM010000081">
    <property type="protein sequence ID" value="KAG2094046.1"/>
    <property type="molecule type" value="Genomic_DNA"/>
</dbReference>
<gene>
    <name evidence="1" type="ORF">F5147DRAFT_657287</name>
</gene>
<dbReference type="OrthoDB" id="2689785at2759"/>
<dbReference type="RefSeq" id="XP_041287412.1">
    <property type="nucleotide sequence ID" value="XM_041434248.1"/>
</dbReference>
<comment type="caution">
    <text evidence="1">The sequence shown here is derived from an EMBL/GenBank/DDBJ whole genome shotgun (WGS) entry which is preliminary data.</text>
</comment>
<proteinExistence type="predicted"/>
<reference evidence="1" key="1">
    <citation type="journal article" date="2020" name="New Phytol.">
        <title>Comparative genomics reveals dynamic genome evolution in host specialist ectomycorrhizal fungi.</title>
        <authorList>
            <person name="Lofgren L.A."/>
            <person name="Nguyen N.H."/>
            <person name="Vilgalys R."/>
            <person name="Ruytinx J."/>
            <person name="Liao H.L."/>
            <person name="Branco S."/>
            <person name="Kuo A."/>
            <person name="LaButti K."/>
            <person name="Lipzen A."/>
            <person name="Andreopoulos W."/>
            <person name="Pangilinan J."/>
            <person name="Riley R."/>
            <person name="Hundley H."/>
            <person name="Na H."/>
            <person name="Barry K."/>
            <person name="Grigoriev I.V."/>
            <person name="Stajich J.E."/>
            <person name="Kennedy P.G."/>
        </authorList>
    </citation>
    <scope>NUCLEOTIDE SEQUENCE</scope>
    <source>
        <strain evidence="1">FC423</strain>
    </source>
</reference>
<keyword evidence="2" id="KW-1185">Reference proteome</keyword>
<name>A0A9P7JNY1_9AGAM</name>